<evidence type="ECO:0000313" key="1">
    <source>
        <dbReference type="EMBL" id="MXU91843.1"/>
    </source>
</evidence>
<protein>
    <submittedName>
        <fullName evidence="1">Uncharacterized protein</fullName>
    </submittedName>
</protein>
<dbReference type="EMBL" id="GIFC01009760">
    <property type="protein sequence ID" value="MXU91843.1"/>
    <property type="molecule type" value="Transcribed_RNA"/>
</dbReference>
<dbReference type="AlphaFoldDB" id="A0A6B0UQ59"/>
<name>A0A6B0UQ59_IXORI</name>
<reference evidence="1" key="1">
    <citation type="submission" date="2019-12" db="EMBL/GenBank/DDBJ databases">
        <title>An insight into the sialome of adult female Ixodes ricinus ticks feeding for 6 days.</title>
        <authorList>
            <person name="Perner J."/>
            <person name="Ribeiro J.M.C."/>
        </authorList>
    </citation>
    <scope>NUCLEOTIDE SEQUENCE</scope>
    <source>
        <strain evidence="1">Semi-engorged</strain>
        <tissue evidence="1">Salivary glands</tissue>
    </source>
</reference>
<organism evidence="1">
    <name type="scientific">Ixodes ricinus</name>
    <name type="common">Common tick</name>
    <name type="synonym">Acarus ricinus</name>
    <dbReference type="NCBI Taxonomy" id="34613"/>
    <lineage>
        <taxon>Eukaryota</taxon>
        <taxon>Metazoa</taxon>
        <taxon>Ecdysozoa</taxon>
        <taxon>Arthropoda</taxon>
        <taxon>Chelicerata</taxon>
        <taxon>Arachnida</taxon>
        <taxon>Acari</taxon>
        <taxon>Parasitiformes</taxon>
        <taxon>Ixodida</taxon>
        <taxon>Ixodoidea</taxon>
        <taxon>Ixodidae</taxon>
        <taxon>Ixodinae</taxon>
        <taxon>Ixodes</taxon>
    </lineage>
</organism>
<sequence length="126" mass="14580">MLRGNSRVTACFVVKSLWVSTVCEEYKPAFLQVSGGVCIVLNKELTKRSSLFAAVNFLQYVAVLEIGQQHPPETVVIRKQDLCWRNRIRVRTKVAYSLCGFFFLRTYHLELHLCHIRHYLVGLYST</sequence>
<accession>A0A6B0UQ59</accession>
<proteinExistence type="predicted"/>